<evidence type="ECO:0000256" key="1">
    <source>
        <dbReference type="SAM" id="Phobius"/>
    </source>
</evidence>
<protein>
    <submittedName>
        <fullName evidence="3">Adenylate/guanylate cyclase domain-containing protein</fullName>
    </submittedName>
</protein>
<dbReference type="PROSITE" id="PS50125">
    <property type="entry name" value="GUANYLATE_CYCLASE_2"/>
    <property type="match status" value="1"/>
</dbReference>
<dbReference type="Proteomes" id="UP001198862">
    <property type="component" value="Unassembled WGS sequence"/>
</dbReference>
<feature type="transmembrane region" description="Helical" evidence="1">
    <location>
        <begin position="35"/>
        <end position="52"/>
    </location>
</feature>
<dbReference type="PANTHER" id="PTHR43081">
    <property type="entry name" value="ADENYLATE CYCLASE, TERMINAL-DIFFERENTIATION SPECIFIC-RELATED"/>
    <property type="match status" value="1"/>
</dbReference>
<dbReference type="CDD" id="cd07302">
    <property type="entry name" value="CHD"/>
    <property type="match status" value="1"/>
</dbReference>
<dbReference type="Pfam" id="PF00211">
    <property type="entry name" value="Guanylate_cyc"/>
    <property type="match status" value="1"/>
</dbReference>
<dbReference type="SMART" id="SM00044">
    <property type="entry name" value="CYCc"/>
    <property type="match status" value="1"/>
</dbReference>
<proteinExistence type="predicted"/>
<keyword evidence="1" id="KW-0812">Transmembrane</keyword>
<sequence length="450" mass="48805">MLARFRDWLFGGGEMAQLPDRVREAITRQQEQSEILIGWVQLVIVVLVTTVYQSTTMPGGVVQEDYSFEVDVLVIYGIFCLVRLALAYARLLRPWMLYLSVVADIFLLMGLIYSFHYKYAQPAVFYLKVPTLLYVFLFIALRALRFEARFVLFTGLTAIAGWICLILYAVGGRGGPANPTDDFVEYMTSNALLVHAEVDKIIAILLTTLVLALAISRARHLLVQAVSEGAAAQDLSRFFDPGVAARIRGAEMSIRAGEGELRDVSILTVDLRGFTRLATELQPDEVMKVLQDYQHRVCPLIVAAGGSIDKFLGDGILASFGAVKPSVTAAADALRAAEAVMAAAAAWAAERRAAGLPPLDIGLAASSGRVVFGAVGDGERLEFTVIGDAVNFAAKLEKHNKVEGTRALTDGATYALAERQGYRPAAPHERRPGRQVAGVTESVDIVVLSA</sequence>
<keyword evidence="4" id="KW-1185">Reference proteome</keyword>
<feature type="transmembrane region" description="Helical" evidence="1">
    <location>
        <begin position="123"/>
        <end position="143"/>
    </location>
</feature>
<feature type="domain" description="Guanylate cyclase" evidence="2">
    <location>
        <begin position="265"/>
        <end position="397"/>
    </location>
</feature>
<dbReference type="InterPro" id="IPR001054">
    <property type="entry name" value="A/G_cyclase"/>
</dbReference>
<reference evidence="3 4" key="1">
    <citation type="submission" date="2021-11" db="EMBL/GenBank/DDBJ databases">
        <authorList>
            <person name="Lee D.-H."/>
            <person name="Kim S.-B."/>
        </authorList>
    </citation>
    <scope>NUCLEOTIDE SEQUENCE [LARGE SCALE GENOMIC DNA]</scope>
    <source>
        <strain evidence="3 4">KCTC 52223</strain>
    </source>
</reference>
<name>A0ABS8KST5_9HYPH</name>
<keyword evidence="1" id="KW-1133">Transmembrane helix</keyword>
<evidence type="ECO:0000259" key="2">
    <source>
        <dbReference type="PROSITE" id="PS50125"/>
    </source>
</evidence>
<dbReference type="RefSeq" id="WP_230550333.1">
    <property type="nucleotide sequence ID" value="NZ_JAJISD010000003.1"/>
</dbReference>
<feature type="transmembrane region" description="Helical" evidence="1">
    <location>
        <begin position="191"/>
        <end position="215"/>
    </location>
</feature>
<evidence type="ECO:0000313" key="3">
    <source>
        <dbReference type="EMBL" id="MCC8429118.1"/>
    </source>
</evidence>
<feature type="transmembrane region" description="Helical" evidence="1">
    <location>
        <begin position="96"/>
        <end position="117"/>
    </location>
</feature>
<dbReference type="Gene3D" id="3.30.70.1230">
    <property type="entry name" value="Nucleotide cyclase"/>
    <property type="match status" value="1"/>
</dbReference>
<dbReference type="InterPro" id="IPR029787">
    <property type="entry name" value="Nucleotide_cyclase"/>
</dbReference>
<dbReference type="InterPro" id="IPR050697">
    <property type="entry name" value="Adenylyl/Guanylyl_Cyclase_3/4"/>
</dbReference>
<keyword evidence="1" id="KW-0472">Membrane</keyword>
<accession>A0ABS8KST5</accession>
<evidence type="ECO:0000313" key="4">
    <source>
        <dbReference type="Proteomes" id="UP001198862"/>
    </source>
</evidence>
<feature type="transmembrane region" description="Helical" evidence="1">
    <location>
        <begin position="72"/>
        <end position="89"/>
    </location>
</feature>
<feature type="transmembrane region" description="Helical" evidence="1">
    <location>
        <begin position="150"/>
        <end position="171"/>
    </location>
</feature>
<dbReference type="PANTHER" id="PTHR43081:SF1">
    <property type="entry name" value="ADENYLATE CYCLASE, TERMINAL-DIFFERENTIATION SPECIFIC"/>
    <property type="match status" value="1"/>
</dbReference>
<gene>
    <name evidence="3" type="ORF">LJ725_09080</name>
</gene>
<dbReference type="EMBL" id="JAJISD010000003">
    <property type="protein sequence ID" value="MCC8429118.1"/>
    <property type="molecule type" value="Genomic_DNA"/>
</dbReference>
<dbReference type="SUPFAM" id="SSF55073">
    <property type="entry name" value="Nucleotide cyclase"/>
    <property type="match status" value="1"/>
</dbReference>
<organism evidence="3 4">
    <name type="scientific">Reyranella aquatilis</name>
    <dbReference type="NCBI Taxonomy" id="2035356"/>
    <lineage>
        <taxon>Bacteria</taxon>
        <taxon>Pseudomonadati</taxon>
        <taxon>Pseudomonadota</taxon>
        <taxon>Alphaproteobacteria</taxon>
        <taxon>Hyphomicrobiales</taxon>
        <taxon>Reyranellaceae</taxon>
        <taxon>Reyranella</taxon>
    </lineage>
</organism>
<comment type="caution">
    <text evidence="3">The sequence shown here is derived from an EMBL/GenBank/DDBJ whole genome shotgun (WGS) entry which is preliminary data.</text>
</comment>